<reference evidence="1 2" key="1">
    <citation type="submission" date="2020-07" db="EMBL/GenBank/DDBJ databases">
        <title>Sequencing the genomes of 1000 actinobacteria strains.</title>
        <authorList>
            <person name="Klenk H.-P."/>
        </authorList>
    </citation>
    <scope>NUCLEOTIDE SEQUENCE [LARGE SCALE GENOMIC DNA]</scope>
    <source>
        <strain evidence="1 2">DSM 43461</strain>
    </source>
</reference>
<sequence length="30" mass="2940">MSSFLLAFAARTAGVAAVPAAAVPQGDGRH</sequence>
<dbReference type="AlphaFoldDB" id="A0A7Y9KG56"/>
<evidence type="ECO:0000313" key="2">
    <source>
        <dbReference type="Proteomes" id="UP000591272"/>
    </source>
</evidence>
<evidence type="ECO:0000313" key="1">
    <source>
        <dbReference type="EMBL" id="NYE16131.1"/>
    </source>
</evidence>
<dbReference type="Proteomes" id="UP000591272">
    <property type="component" value="Unassembled WGS sequence"/>
</dbReference>
<comment type="caution">
    <text evidence="1">The sequence shown here is derived from an EMBL/GenBank/DDBJ whole genome shotgun (WGS) entry which is preliminary data.</text>
</comment>
<name>A0A7Y9KG56_9ACTN</name>
<proteinExistence type="predicted"/>
<accession>A0A7Y9KG56</accession>
<protein>
    <submittedName>
        <fullName evidence="1">Uncharacterized protein</fullName>
    </submittedName>
</protein>
<gene>
    <name evidence="1" type="ORF">BJ999_006427</name>
</gene>
<organism evidence="1 2">
    <name type="scientific">Actinomadura citrea</name>
    <dbReference type="NCBI Taxonomy" id="46158"/>
    <lineage>
        <taxon>Bacteria</taxon>
        <taxon>Bacillati</taxon>
        <taxon>Actinomycetota</taxon>
        <taxon>Actinomycetes</taxon>
        <taxon>Streptosporangiales</taxon>
        <taxon>Thermomonosporaceae</taxon>
        <taxon>Actinomadura</taxon>
    </lineage>
</organism>
<keyword evidence="2" id="KW-1185">Reference proteome</keyword>
<dbReference type="EMBL" id="JACCBT010000001">
    <property type="protein sequence ID" value="NYE16131.1"/>
    <property type="molecule type" value="Genomic_DNA"/>
</dbReference>